<reference evidence="1" key="1">
    <citation type="submission" date="2009-02" db="EMBL/GenBank/DDBJ databases">
        <title>The Genome Sequence of Ajellomyces capsulatus strain G186AR.</title>
        <authorList>
            <consortium name="The Broad Institute Genome Sequencing Platform"/>
            <person name="Champion M."/>
            <person name="Cuomo C."/>
            <person name="Ma L.-J."/>
            <person name="Henn M.R."/>
            <person name="Sil A."/>
            <person name="Goldman B."/>
            <person name="Young S.K."/>
            <person name="Kodira C.D."/>
            <person name="Zeng Q."/>
            <person name="Koehrsen M."/>
            <person name="Alvarado L."/>
            <person name="Berlin A."/>
            <person name="Borenstein D."/>
            <person name="Chen Z."/>
            <person name="Engels R."/>
            <person name="Freedman E."/>
            <person name="Gellesch M."/>
            <person name="Goldberg J."/>
            <person name="Griggs A."/>
            <person name="Gujja S."/>
            <person name="Heiman D."/>
            <person name="Hepburn T."/>
            <person name="Howarth C."/>
            <person name="Jen D."/>
            <person name="Larson L."/>
            <person name="Lewis B."/>
            <person name="Mehta T."/>
            <person name="Park D."/>
            <person name="Pearson M."/>
            <person name="Roberts A."/>
            <person name="Saif S."/>
            <person name="Shea T."/>
            <person name="Shenoy N."/>
            <person name="Sisk P."/>
            <person name="Stolte C."/>
            <person name="Sykes S."/>
            <person name="Walk T."/>
            <person name="White J."/>
            <person name="Yandava C."/>
            <person name="Klein B."/>
            <person name="McEwen J.G."/>
            <person name="Puccia R."/>
            <person name="Goldman G.H."/>
            <person name="Felipe M.S."/>
            <person name="Nino-Vega G."/>
            <person name="San-Blas G."/>
            <person name="Taylor J."/>
            <person name="Mendoza L."/>
            <person name="Galagan J."/>
            <person name="Nusbaum C."/>
            <person name="Birren B."/>
        </authorList>
    </citation>
    <scope>NUCLEOTIDE SEQUENCE</scope>
    <source>
        <strain evidence="1">G186AR</strain>
    </source>
</reference>
<keyword evidence="2" id="KW-1185">Reference proteome</keyword>
<dbReference type="AlphaFoldDB" id="C0NG64"/>
<organism evidence="1 2">
    <name type="scientific">Ajellomyces capsulatus (strain G186AR / H82 / ATCC MYA-2454 / RMSCC 2432)</name>
    <name type="common">Darling's disease fungus</name>
    <name type="synonym">Histoplasma capsulatum</name>
    <dbReference type="NCBI Taxonomy" id="447093"/>
    <lineage>
        <taxon>Eukaryota</taxon>
        <taxon>Fungi</taxon>
        <taxon>Dikarya</taxon>
        <taxon>Ascomycota</taxon>
        <taxon>Pezizomycotina</taxon>
        <taxon>Eurotiomycetes</taxon>
        <taxon>Eurotiomycetidae</taxon>
        <taxon>Onygenales</taxon>
        <taxon>Ajellomycetaceae</taxon>
        <taxon>Histoplasma</taxon>
    </lineage>
</organism>
<name>C0NG64_AJECG</name>
<accession>C0NG64</accession>
<dbReference type="InParanoid" id="C0NG64"/>
<gene>
    <name evidence="1" type="ORF">HCBG_01880</name>
</gene>
<dbReference type="GeneID" id="69034896"/>
<evidence type="ECO:0000313" key="1">
    <source>
        <dbReference type="EMBL" id="EEH10235.1"/>
    </source>
</evidence>
<dbReference type="RefSeq" id="XP_045290715.1">
    <property type="nucleotide sequence ID" value="XM_045428929.1"/>
</dbReference>
<proteinExistence type="predicted"/>
<evidence type="ECO:0000313" key="2">
    <source>
        <dbReference type="Proteomes" id="UP000001631"/>
    </source>
</evidence>
<dbReference type="HOGENOM" id="CLU_2621479_0_0_1"/>
<sequence>MAGKVEEETAGSHSGETIIQHDSILKKAGDVSAELFSLILGDSQVKVNRNFLILGDNNRTENRTVTAFGFTLGKIAAM</sequence>
<protein>
    <submittedName>
        <fullName evidence="1">Uncharacterized protein</fullName>
    </submittedName>
</protein>
<dbReference type="EMBL" id="GG663364">
    <property type="protein sequence ID" value="EEH10235.1"/>
    <property type="molecule type" value="Genomic_DNA"/>
</dbReference>
<dbReference type="Proteomes" id="UP000001631">
    <property type="component" value="Unassembled WGS sequence"/>
</dbReference>